<keyword evidence="3" id="KW-1133">Transmembrane helix</keyword>
<gene>
    <name evidence="5" type="ORF">CUU80_07845</name>
</gene>
<keyword evidence="3" id="KW-0472">Membrane</keyword>
<reference evidence="5 6" key="1">
    <citation type="submission" date="2017-11" db="EMBL/GenBank/DDBJ databases">
        <title>Draft genome sequences of strains TRE 1, TRE D, TRE H and TRI 7, isolated from tamarins, belonging to four potential novel Bifidobacterium species.</title>
        <authorList>
            <person name="Mattarelli P."/>
            <person name="Modesto M."/>
            <person name="Bonetti A."/>
            <person name="Puglisi E."/>
            <person name="Morelli L."/>
        </authorList>
    </citation>
    <scope>NUCLEOTIDE SEQUENCE [LARGE SCALE GENOMIC DNA]</scope>
    <source>
        <strain evidence="6">TRED</strain>
    </source>
</reference>
<sequence length="548" mass="59512">MSQDNGAHAESGATGATTDASLASRAKNPKKNGPKWWLISLIAVIVAVAVVIGVTLAYAKKDNGTASGNGAAQANTVTIGLKLAPTNLDIRNTAGSALDQILIGNVYEGIVARDSKNQVTPAIASSWEESKDGLTYTFHLNKNMVFSNGDTLDAEDVAWSINELIAKQYHDADALEAVSKVEAKDADTVVITLKTPNSNLLWTLTGRAGLVFDKDAKYDLKTQAVGSGPYTVAKFVENDSITLKANEKYWGKNKAKTPTIVVKYLADDNAAVNALKSGDVQVLAPITENLAEPFTSDPSKYVVKAGDGTDKYVLGFNNASGSKLADKRIRQAIRYAINHDELIASRGGADKALGGPIPSLDPGYEDLTDLYPYDQDKAKSLMAAVGYSEDKPLELTLTYANIYGTELGDQLRSQLKPIGIDLKVNVVEFSTWLQDVYTNHDFDISLVDHNESHDFYTWTDPTYYFGYDNKDVQKLYAEGIAATTDKERDAKFAEAAKLISEDAPADWLFNYRITTATAKGVEGFPFDLNQTVLPLYNVTYSLAEFSQK</sequence>
<keyword evidence="1" id="KW-0732">Signal</keyword>
<dbReference type="CDD" id="cd08494">
    <property type="entry name" value="PBP2_NikA_DppA_OppA_like_6"/>
    <property type="match status" value="1"/>
</dbReference>
<dbReference type="PANTHER" id="PTHR30290">
    <property type="entry name" value="PERIPLASMIC BINDING COMPONENT OF ABC TRANSPORTER"/>
    <property type="match status" value="1"/>
</dbReference>
<evidence type="ECO:0000313" key="5">
    <source>
        <dbReference type="EMBL" id="PJM78863.1"/>
    </source>
</evidence>
<dbReference type="GO" id="GO:0042597">
    <property type="term" value="C:periplasmic space"/>
    <property type="evidence" value="ECO:0007669"/>
    <property type="project" value="UniProtKB-ARBA"/>
</dbReference>
<dbReference type="Pfam" id="PF00496">
    <property type="entry name" value="SBP_bac_5"/>
    <property type="match status" value="1"/>
</dbReference>
<dbReference type="PIRSF" id="PIRSF002741">
    <property type="entry name" value="MppA"/>
    <property type="match status" value="1"/>
</dbReference>
<dbReference type="InterPro" id="IPR030678">
    <property type="entry name" value="Peptide/Ni-bd"/>
</dbReference>
<protein>
    <submittedName>
        <fullName evidence="5">ABC transporter substrate-binding protein</fullName>
    </submittedName>
</protein>
<feature type="transmembrane region" description="Helical" evidence="3">
    <location>
        <begin position="36"/>
        <end position="59"/>
    </location>
</feature>
<name>A0A2M9HPY0_9BIFI</name>
<dbReference type="GO" id="GO:0015833">
    <property type="term" value="P:peptide transport"/>
    <property type="evidence" value="ECO:0007669"/>
    <property type="project" value="TreeGrafter"/>
</dbReference>
<dbReference type="SUPFAM" id="SSF53850">
    <property type="entry name" value="Periplasmic binding protein-like II"/>
    <property type="match status" value="1"/>
</dbReference>
<dbReference type="OrthoDB" id="9796817at2"/>
<dbReference type="Gene3D" id="3.40.190.10">
    <property type="entry name" value="Periplasmic binding protein-like II"/>
    <property type="match status" value="1"/>
</dbReference>
<dbReference type="AlphaFoldDB" id="A0A2M9HPY0"/>
<keyword evidence="6" id="KW-1185">Reference proteome</keyword>
<keyword evidence="3" id="KW-0812">Transmembrane</keyword>
<organism evidence="5 6">
    <name type="scientific">Bifidobacterium scaligerum</name>
    <dbReference type="NCBI Taxonomy" id="2052656"/>
    <lineage>
        <taxon>Bacteria</taxon>
        <taxon>Bacillati</taxon>
        <taxon>Actinomycetota</taxon>
        <taxon>Actinomycetes</taxon>
        <taxon>Bifidobacteriales</taxon>
        <taxon>Bifidobacteriaceae</taxon>
        <taxon>Bifidobacterium</taxon>
    </lineage>
</organism>
<dbReference type="Gene3D" id="3.10.105.10">
    <property type="entry name" value="Dipeptide-binding Protein, Domain 3"/>
    <property type="match status" value="1"/>
</dbReference>
<feature type="region of interest" description="Disordered" evidence="2">
    <location>
        <begin position="1"/>
        <end position="30"/>
    </location>
</feature>
<evidence type="ECO:0000256" key="3">
    <source>
        <dbReference type="SAM" id="Phobius"/>
    </source>
</evidence>
<dbReference type="GO" id="GO:1904680">
    <property type="term" value="F:peptide transmembrane transporter activity"/>
    <property type="evidence" value="ECO:0007669"/>
    <property type="project" value="TreeGrafter"/>
</dbReference>
<evidence type="ECO:0000313" key="6">
    <source>
        <dbReference type="Proteomes" id="UP000228755"/>
    </source>
</evidence>
<comment type="caution">
    <text evidence="5">The sequence shown here is derived from an EMBL/GenBank/DDBJ whole genome shotgun (WGS) entry which is preliminary data.</text>
</comment>
<accession>A0A2M9HPY0</accession>
<evidence type="ECO:0000256" key="2">
    <source>
        <dbReference type="SAM" id="MobiDB-lite"/>
    </source>
</evidence>
<dbReference type="EMBL" id="PGLQ01000004">
    <property type="protein sequence ID" value="PJM78863.1"/>
    <property type="molecule type" value="Genomic_DNA"/>
</dbReference>
<evidence type="ECO:0000256" key="1">
    <source>
        <dbReference type="ARBA" id="ARBA00022729"/>
    </source>
</evidence>
<dbReference type="InterPro" id="IPR039424">
    <property type="entry name" value="SBP_5"/>
</dbReference>
<proteinExistence type="predicted"/>
<evidence type="ECO:0000259" key="4">
    <source>
        <dbReference type="Pfam" id="PF00496"/>
    </source>
</evidence>
<dbReference type="InterPro" id="IPR000914">
    <property type="entry name" value="SBP_5_dom"/>
</dbReference>
<feature type="domain" description="Solute-binding protein family 5" evidence="4">
    <location>
        <begin position="118"/>
        <end position="452"/>
    </location>
</feature>
<dbReference type="RefSeq" id="WP_100496750.1">
    <property type="nucleotide sequence ID" value="NZ_PGLQ01000004.1"/>
</dbReference>
<dbReference type="PANTHER" id="PTHR30290:SF38">
    <property type="entry name" value="D,D-DIPEPTIDE-BINDING PERIPLASMIC PROTEIN DDPA-RELATED"/>
    <property type="match status" value="1"/>
</dbReference>
<dbReference type="GO" id="GO:0043190">
    <property type="term" value="C:ATP-binding cassette (ABC) transporter complex"/>
    <property type="evidence" value="ECO:0007669"/>
    <property type="project" value="InterPro"/>
</dbReference>
<dbReference type="Proteomes" id="UP000228755">
    <property type="component" value="Unassembled WGS sequence"/>
</dbReference>